<dbReference type="EMBL" id="BROH01000009">
    <property type="protein sequence ID" value="GKY89034.1"/>
    <property type="molecule type" value="Genomic_DNA"/>
</dbReference>
<sequence>MSDTSSALGGAPNAFVAQEATKRAVMPLDEAALVGVAGPEGAMRALIRMGDGAVISGMEGERIALGRLIEVSPAGAVLELANGNATFLRPYPWGLDLPGG</sequence>
<proteinExistence type="predicted"/>
<evidence type="ECO:0000313" key="2">
    <source>
        <dbReference type="Proteomes" id="UP001144205"/>
    </source>
</evidence>
<protein>
    <recommendedName>
        <fullName evidence="3">Pilus assembly protein PilP</fullName>
    </recommendedName>
</protein>
<comment type="caution">
    <text evidence="1">The sequence shown here is derived from an EMBL/GenBank/DDBJ whole genome shotgun (WGS) entry which is preliminary data.</text>
</comment>
<name>A0ABQ5LVW3_9RHOB</name>
<evidence type="ECO:0000313" key="1">
    <source>
        <dbReference type="EMBL" id="GKY89034.1"/>
    </source>
</evidence>
<keyword evidence="2" id="KW-1185">Reference proteome</keyword>
<dbReference type="Proteomes" id="UP001144205">
    <property type="component" value="Unassembled WGS sequence"/>
</dbReference>
<evidence type="ECO:0008006" key="3">
    <source>
        <dbReference type="Google" id="ProtNLM"/>
    </source>
</evidence>
<dbReference type="RefSeq" id="WP_281843071.1">
    <property type="nucleotide sequence ID" value="NZ_BROH01000009.1"/>
</dbReference>
<reference evidence="1" key="1">
    <citation type="journal article" date="2023" name="Int. J. Syst. Evol. Microbiol.">
        <title>Sinisalibacter aestuarii sp. nov., isolated from estuarine sediment of the Arakawa River.</title>
        <authorList>
            <person name="Arafat S.T."/>
            <person name="Hirano S."/>
            <person name="Sato A."/>
            <person name="Takeuchi K."/>
            <person name="Yasuda T."/>
            <person name="Terahara T."/>
            <person name="Hamada M."/>
            <person name="Kobayashi T."/>
        </authorList>
    </citation>
    <scope>NUCLEOTIDE SEQUENCE</scope>
    <source>
        <strain evidence="1">B-399</strain>
    </source>
</reference>
<gene>
    <name evidence="1" type="ORF">STA1M1_29030</name>
</gene>
<accession>A0ABQ5LVW3</accession>
<organism evidence="1 2">
    <name type="scientific">Sinisalibacter aestuarii</name>
    <dbReference type="NCBI Taxonomy" id="2949426"/>
    <lineage>
        <taxon>Bacteria</taxon>
        <taxon>Pseudomonadati</taxon>
        <taxon>Pseudomonadota</taxon>
        <taxon>Alphaproteobacteria</taxon>
        <taxon>Rhodobacterales</taxon>
        <taxon>Roseobacteraceae</taxon>
        <taxon>Sinisalibacter</taxon>
    </lineage>
</organism>